<keyword evidence="3" id="KW-1003">Cell membrane</keyword>
<feature type="transmembrane region" description="Helical" evidence="8">
    <location>
        <begin position="74"/>
        <end position="92"/>
    </location>
</feature>
<dbReference type="PANTHER" id="PTHR42718">
    <property type="entry name" value="MAJOR FACILITATOR SUPERFAMILY MULTIDRUG TRANSPORTER MFSC"/>
    <property type="match status" value="1"/>
</dbReference>
<feature type="domain" description="Major facilitator superfamily (MFS) profile" evidence="9">
    <location>
        <begin position="8"/>
        <end position="460"/>
    </location>
</feature>
<keyword evidence="11" id="KW-1185">Reference proteome</keyword>
<dbReference type="PANTHER" id="PTHR42718:SF46">
    <property type="entry name" value="BLR6921 PROTEIN"/>
    <property type="match status" value="1"/>
</dbReference>
<dbReference type="PRINTS" id="PR01036">
    <property type="entry name" value="TCRTETB"/>
</dbReference>
<gene>
    <name evidence="10" type="ORF">AB0C36_05740</name>
</gene>
<dbReference type="CDD" id="cd17321">
    <property type="entry name" value="MFS_MMR_MDR_like"/>
    <property type="match status" value="1"/>
</dbReference>
<keyword evidence="7" id="KW-0046">Antibiotic resistance</keyword>
<organism evidence="10 11">
    <name type="scientific">Streptodolium elevatio</name>
    <dbReference type="NCBI Taxonomy" id="3157996"/>
    <lineage>
        <taxon>Bacteria</taxon>
        <taxon>Bacillati</taxon>
        <taxon>Actinomycetota</taxon>
        <taxon>Actinomycetes</taxon>
        <taxon>Kitasatosporales</taxon>
        <taxon>Streptomycetaceae</taxon>
        <taxon>Streptodolium</taxon>
    </lineage>
</organism>
<evidence type="ECO:0000256" key="7">
    <source>
        <dbReference type="ARBA" id="ARBA00023251"/>
    </source>
</evidence>
<dbReference type="Proteomes" id="UP001551482">
    <property type="component" value="Unassembled WGS sequence"/>
</dbReference>
<feature type="transmembrane region" description="Helical" evidence="8">
    <location>
        <begin position="225"/>
        <end position="243"/>
    </location>
</feature>
<feature type="transmembrane region" description="Helical" evidence="8">
    <location>
        <begin position="134"/>
        <end position="155"/>
    </location>
</feature>
<evidence type="ECO:0000313" key="10">
    <source>
        <dbReference type="EMBL" id="MEU8132992.1"/>
    </source>
</evidence>
<dbReference type="PROSITE" id="PS50850">
    <property type="entry name" value="MFS"/>
    <property type="match status" value="1"/>
</dbReference>
<reference evidence="10 11" key="1">
    <citation type="submission" date="2024-06" db="EMBL/GenBank/DDBJ databases">
        <title>The Natural Products Discovery Center: Release of the First 8490 Sequenced Strains for Exploring Actinobacteria Biosynthetic Diversity.</title>
        <authorList>
            <person name="Kalkreuter E."/>
            <person name="Kautsar S.A."/>
            <person name="Yang D."/>
            <person name="Bader C.D."/>
            <person name="Teijaro C.N."/>
            <person name="Fluegel L."/>
            <person name="Davis C.M."/>
            <person name="Simpson J.R."/>
            <person name="Lauterbach L."/>
            <person name="Steele A.D."/>
            <person name="Gui C."/>
            <person name="Meng S."/>
            <person name="Li G."/>
            <person name="Viehrig K."/>
            <person name="Ye F."/>
            <person name="Su P."/>
            <person name="Kiefer A.F."/>
            <person name="Nichols A."/>
            <person name="Cepeda A.J."/>
            <person name="Yan W."/>
            <person name="Fan B."/>
            <person name="Jiang Y."/>
            <person name="Adhikari A."/>
            <person name="Zheng C.-J."/>
            <person name="Schuster L."/>
            <person name="Cowan T.M."/>
            <person name="Smanski M.J."/>
            <person name="Chevrette M.G."/>
            <person name="De Carvalho L.P.S."/>
            <person name="Shen B."/>
        </authorList>
    </citation>
    <scope>NUCLEOTIDE SEQUENCE [LARGE SCALE GENOMIC DNA]</scope>
    <source>
        <strain evidence="10 11">NPDC048946</strain>
    </source>
</reference>
<evidence type="ECO:0000256" key="1">
    <source>
        <dbReference type="ARBA" id="ARBA00004651"/>
    </source>
</evidence>
<comment type="caution">
    <text evidence="10">The sequence shown here is derived from an EMBL/GenBank/DDBJ whole genome shotgun (WGS) entry which is preliminary data.</text>
</comment>
<dbReference type="Pfam" id="PF07690">
    <property type="entry name" value="MFS_1"/>
    <property type="match status" value="1"/>
</dbReference>
<sequence length="465" mass="47344">MTPRQRMILVLLLGSQFMLAVDFSILNVALPKLGDGLGFRLADLQWVATSFALAAAGFTLVFGRVADLVGRRRMFMAGMALLIVGSLVGGLAPTPGILLVGRVIQGLATAMATPAALSLLTTSFPEGPLRDRALGLNGALLASGFTAGAVFGGLLTDTLSWRWAFLVNVPIAAAVILATPAVIAESRAAGTTRLDVPGAVTAAGGLLALVYGITRAGEEGWGDTVALAMLAAGAALLVVFWFVELHAEAPLASVRLLRRRTVSWGNVGGLVTFTMESALVYVMTLYLQQVLGYSALQTGLAFGVVGVACFLGGVLAPRVIARIGSAAALVVGLVLQGVTTAALFNVGDSRGQLALVLAALSLGGVGHLFAIVGFMVTSTSGVADDEQGLVTGLASMTQQVALAMGIPVISSVVTARMESQSGSHSEADALLSGISAGVLVDAAIVLAGALLVAFVLIRRGRAGAR</sequence>
<evidence type="ECO:0000256" key="6">
    <source>
        <dbReference type="ARBA" id="ARBA00023136"/>
    </source>
</evidence>
<feature type="transmembrane region" description="Helical" evidence="8">
    <location>
        <begin position="429"/>
        <end position="457"/>
    </location>
</feature>
<feature type="transmembrane region" description="Helical" evidence="8">
    <location>
        <begin position="353"/>
        <end position="376"/>
    </location>
</feature>
<keyword evidence="4 8" id="KW-0812">Transmembrane</keyword>
<feature type="transmembrane region" description="Helical" evidence="8">
    <location>
        <begin position="196"/>
        <end position="213"/>
    </location>
</feature>
<evidence type="ECO:0000256" key="5">
    <source>
        <dbReference type="ARBA" id="ARBA00022989"/>
    </source>
</evidence>
<evidence type="ECO:0000256" key="2">
    <source>
        <dbReference type="ARBA" id="ARBA00022448"/>
    </source>
</evidence>
<dbReference type="Gene3D" id="1.20.1250.20">
    <property type="entry name" value="MFS general substrate transporter like domains"/>
    <property type="match status" value="1"/>
</dbReference>
<accession>A0ABV3DB61</accession>
<evidence type="ECO:0000256" key="3">
    <source>
        <dbReference type="ARBA" id="ARBA00022475"/>
    </source>
</evidence>
<evidence type="ECO:0000256" key="8">
    <source>
        <dbReference type="SAM" id="Phobius"/>
    </source>
</evidence>
<dbReference type="InterPro" id="IPR036259">
    <property type="entry name" value="MFS_trans_sf"/>
</dbReference>
<evidence type="ECO:0000259" key="9">
    <source>
        <dbReference type="PROSITE" id="PS50850"/>
    </source>
</evidence>
<feature type="transmembrane region" description="Helical" evidence="8">
    <location>
        <begin position="104"/>
        <end position="122"/>
    </location>
</feature>
<feature type="transmembrane region" description="Helical" evidence="8">
    <location>
        <begin position="44"/>
        <end position="62"/>
    </location>
</feature>
<keyword evidence="5 8" id="KW-1133">Transmembrane helix</keyword>
<dbReference type="InterPro" id="IPR011701">
    <property type="entry name" value="MFS"/>
</dbReference>
<protein>
    <submittedName>
        <fullName evidence="10">MFS transporter</fullName>
    </submittedName>
</protein>
<feature type="transmembrane region" description="Helical" evidence="8">
    <location>
        <begin position="293"/>
        <end position="315"/>
    </location>
</feature>
<feature type="transmembrane region" description="Helical" evidence="8">
    <location>
        <begin position="161"/>
        <end position="184"/>
    </location>
</feature>
<feature type="transmembrane region" description="Helical" evidence="8">
    <location>
        <begin position="327"/>
        <end position="347"/>
    </location>
</feature>
<dbReference type="SUPFAM" id="SSF103473">
    <property type="entry name" value="MFS general substrate transporter"/>
    <property type="match status" value="1"/>
</dbReference>
<evidence type="ECO:0000256" key="4">
    <source>
        <dbReference type="ARBA" id="ARBA00022692"/>
    </source>
</evidence>
<comment type="subcellular location">
    <subcellularLocation>
        <location evidence="1">Cell membrane</location>
        <topology evidence="1">Multi-pass membrane protein</topology>
    </subcellularLocation>
</comment>
<feature type="transmembrane region" description="Helical" evidence="8">
    <location>
        <begin position="264"/>
        <end position="287"/>
    </location>
</feature>
<keyword evidence="2" id="KW-0813">Transport</keyword>
<dbReference type="InterPro" id="IPR020846">
    <property type="entry name" value="MFS_dom"/>
</dbReference>
<proteinExistence type="predicted"/>
<feature type="transmembrane region" description="Helical" evidence="8">
    <location>
        <begin position="388"/>
        <end position="409"/>
    </location>
</feature>
<keyword evidence="6 8" id="KW-0472">Membrane</keyword>
<name>A0ABV3DB61_9ACTN</name>
<evidence type="ECO:0000313" key="11">
    <source>
        <dbReference type="Proteomes" id="UP001551482"/>
    </source>
</evidence>
<dbReference type="Gene3D" id="1.20.1720.10">
    <property type="entry name" value="Multidrug resistance protein D"/>
    <property type="match status" value="1"/>
</dbReference>
<dbReference type="EMBL" id="JBEZFP010000009">
    <property type="protein sequence ID" value="MEU8132992.1"/>
    <property type="molecule type" value="Genomic_DNA"/>
</dbReference>